<sequence length="232" mass="26070">MIRSKYWYKVPSITVVEALKKMTWSRTADQSAAGEIAALMVYVALIFSSEIDDGPPEQGHHMAAASYDDLQTATSLSRKLVANGVSRLVELKLIIPEGSHQKRRYRIAWNGGTGWFKLPCQAIVREQKILPFAHFTLRTKHELHAMKLHLYLASCRSNDAQFSMASYETIYEKIGIPERDIRKAISLLVATGLLRSVDRKHEAELKEFGPNQYYLVGFNKLPGYAGDGQVAA</sequence>
<proteinExistence type="predicted"/>
<organism evidence="1 2">
    <name type="scientific">Rhodoferax ferrireducens</name>
    <dbReference type="NCBI Taxonomy" id="192843"/>
    <lineage>
        <taxon>Bacteria</taxon>
        <taxon>Pseudomonadati</taxon>
        <taxon>Pseudomonadota</taxon>
        <taxon>Betaproteobacteria</taxon>
        <taxon>Burkholderiales</taxon>
        <taxon>Comamonadaceae</taxon>
        <taxon>Rhodoferax</taxon>
    </lineage>
</organism>
<reference evidence="1 2" key="1">
    <citation type="submission" date="2023-07" db="EMBL/GenBank/DDBJ databases">
        <title>Sorghum-associated microbial communities from plants grown in Nebraska, USA.</title>
        <authorList>
            <person name="Schachtman D."/>
        </authorList>
    </citation>
    <scope>NUCLEOTIDE SEQUENCE [LARGE SCALE GENOMIC DNA]</scope>
    <source>
        <strain evidence="1 2">BE313</strain>
    </source>
</reference>
<dbReference type="RefSeq" id="WP_310377271.1">
    <property type="nucleotide sequence ID" value="NZ_JAVDXT010000009.1"/>
</dbReference>
<keyword evidence="2" id="KW-1185">Reference proteome</keyword>
<gene>
    <name evidence="1" type="ORF">J2X19_005152</name>
</gene>
<accession>A0ABU2CGJ8</accession>
<evidence type="ECO:0000313" key="2">
    <source>
        <dbReference type="Proteomes" id="UP001180487"/>
    </source>
</evidence>
<comment type="caution">
    <text evidence="1">The sequence shown here is derived from an EMBL/GenBank/DDBJ whole genome shotgun (WGS) entry which is preliminary data.</text>
</comment>
<evidence type="ECO:0000313" key="1">
    <source>
        <dbReference type="EMBL" id="MDR7380445.1"/>
    </source>
</evidence>
<evidence type="ECO:0008006" key="3">
    <source>
        <dbReference type="Google" id="ProtNLM"/>
    </source>
</evidence>
<name>A0ABU2CGJ8_9BURK</name>
<protein>
    <recommendedName>
        <fullName evidence="3">Replication protein</fullName>
    </recommendedName>
</protein>
<dbReference type="Proteomes" id="UP001180487">
    <property type="component" value="Unassembled WGS sequence"/>
</dbReference>
<dbReference type="EMBL" id="JAVDXT010000009">
    <property type="protein sequence ID" value="MDR7380445.1"/>
    <property type="molecule type" value="Genomic_DNA"/>
</dbReference>